<sequence length="78" mass="9223">MTVTREHIIRDVSEALYISPETLRPEDNLEDHGMDSVRIMELVEKWRSAGAEDIDFISLAEDQHLSHWFETLDRLQRE</sequence>
<dbReference type="InterPro" id="IPR009081">
    <property type="entry name" value="PP-bd_ACP"/>
</dbReference>
<accession>A0A2A3YPL3</accession>
<feature type="domain" description="Carrier" evidence="1">
    <location>
        <begin position="8"/>
        <end position="55"/>
    </location>
</feature>
<protein>
    <submittedName>
        <fullName evidence="4">Acyl carrier protein</fullName>
    </submittedName>
</protein>
<dbReference type="EMBL" id="NRGX01000001">
    <property type="protein sequence ID" value="PCC20318.1"/>
    <property type="molecule type" value="Genomic_DNA"/>
</dbReference>
<dbReference type="InterPro" id="IPR036736">
    <property type="entry name" value="ACP-like_sf"/>
</dbReference>
<evidence type="ECO:0000313" key="2">
    <source>
        <dbReference type="EMBL" id="AZT99162.1"/>
    </source>
</evidence>
<evidence type="ECO:0000313" key="9">
    <source>
        <dbReference type="Proteomes" id="UP000297736"/>
    </source>
</evidence>
<dbReference type="AlphaFoldDB" id="A0A2A3YPL3"/>
<dbReference type="Proteomes" id="UP000282731">
    <property type="component" value="Chromosome"/>
</dbReference>
<evidence type="ECO:0000313" key="8">
    <source>
        <dbReference type="Proteomes" id="UP000282731"/>
    </source>
</evidence>
<organism evidence="4 7">
    <name type="scientific">Brevibacterium aurantiacum</name>
    <dbReference type="NCBI Taxonomy" id="273384"/>
    <lineage>
        <taxon>Bacteria</taxon>
        <taxon>Bacillati</taxon>
        <taxon>Actinomycetota</taxon>
        <taxon>Actinomycetes</taxon>
        <taxon>Micrococcales</taxon>
        <taxon>Brevibacteriaceae</taxon>
        <taxon>Brevibacterium</taxon>
    </lineage>
</organism>
<dbReference type="EMBL" id="NRGQ01000052">
    <property type="protein sequence ID" value="PCC41221.1"/>
    <property type="molecule type" value="Genomic_DNA"/>
</dbReference>
<reference evidence="5 9" key="3">
    <citation type="submission" date="2018-10" db="EMBL/GenBank/DDBJ databases">
        <title>Brevibacterium genomes from Austrain hard cheese rinds.</title>
        <authorList>
            <person name="Anast J.M."/>
            <person name="Dzieciol M."/>
            <person name="Schultz D.L."/>
            <person name="Mann E."/>
            <person name="Wagner M."/>
            <person name="Schmitz-Esser S."/>
        </authorList>
    </citation>
    <scope>NUCLEOTIDE SEQUENCE [LARGE SCALE GENOMIC DNA]</scope>
    <source>
        <strain evidence="5 9">L261</strain>
    </source>
</reference>
<dbReference type="Pfam" id="PF00550">
    <property type="entry name" value="PP-binding"/>
    <property type="match status" value="1"/>
</dbReference>
<reference evidence="2 8" key="2">
    <citation type="submission" date="2017-12" db="EMBL/GenBank/DDBJ databases">
        <authorList>
            <person name="Levesque S."/>
        </authorList>
    </citation>
    <scope>NUCLEOTIDE SEQUENCE [LARGE SCALE GENOMIC DNA]</scope>
    <source>
        <strain evidence="2 8">SMQ-1420</strain>
    </source>
</reference>
<dbReference type="Proteomes" id="UP000297736">
    <property type="component" value="Unassembled WGS sequence"/>
</dbReference>
<dbReference type="RefSeq" id="WP_096158841.1">
    <property type="nucleotide sequence ID" value="NZ_JBQDRX010000095.1"/>
</dbReference>
<dbReference type="EMBL" id="CP025334">
    <property type="protein sequence ID" value="AZT99162.1"/>
    <property type="molecule type" value="Genomic_DNA"/>
</dbReference>
<name>A0A2A3YPL3_BREAU</name>
<evidence type="ECO:0000313" key="5">
    <source>
        <dbReference type="EMBL" id="TGD36480.1"/>
    </source>
</evidence>
<reference evidence="6 7" key="1">
    <citation type="journal article" date="2017" name="Elife">
        <title>Extensive horizontal gene transfer in cheese-associated bacteria.</title>
        <authorList>
            <person name="Bonham K.S."/>
            <person name="Wolfe B.E."/>
            <person name="Dutton R.J."/>
        </authorList>
    </citation>
    <scope>NUCLEOTIDE SEQUENCE [LARGE SCALE GENOMIC DNA]</scope>
    <source>
        <strain evidence="4 7">962_8</strain>
        <strain evidence="3 6">JB5</strain>
    </source>
</reference>
<dbReference type="EMBL" id="RHFF01000033">
    <property type="protein sequence ID" value="TGD36480.1"/>
    <property type="molecule type" value="Genomic_DNA"/>
</dbReference>
<proteinExistence type="predicted"/>
<evidence type="ECO:0000313" key="3">
    <source>
        <dbReference type="EMBL" id="PCC20318.1"/>
    </source>
</evidence>
<evidence type="ECO:0000313" key="6">
    <source>
        <dbReference type="Proteomes" id="UP000218377"/>
    </source>
</evidence>
<dbReference type="SUPFAM" id="SSF47336">
    <property type="entry name" value="ACP-like"/>
    <property type="match status" value="1"/>
</dbReference>
<reference evidence="2 8" key="4">
    <citation type="submission" date="2019-01" db="EMBL/GenBank/DDBJ databases">
        <title>Comparative genomic analysis of Brevibacterium aurantiacum sheds light on its evolution and its adaptation to smear-ripened cheeses.</title>
        <authorList>
            <person name="Moineau S."/>
        </authorList>
    </citation>
    <scope>NUCLEOTIDE SEQUENCE [LARGE SCALE GENOMIC DNA]</scope>
    <source>
        <strain evidence="2 8">SMQ-1420</strain>
    </source>
</reference>
<dbReference type="Proteomes" id="UP000218377">
    <property type="component" value="Unassembled WGS sequence"/>
</dbReference>
<dbReference type="Gene3D" id="1.10.1200.10">
    <property type="entry name" value="ACP-like"/>
    <property type="match status" value="1"/>
</dbReference>
<evidence type="ECO:0000313" key="7">
    <source>
        <dbReference type="Proteomes" id="UP000218620"/>
    </source>
</evidence>
<gene>
    <name evidence="4" type="ORF">CIK65_18805</name>
    <name evidence="3" type="ORF">CIK79_00445</name>
    <name evidence="2" type="ORF">CXR27_12090</name>
    <name evidence="5" type="ORF">EB834_19610</name>
</gene>
<evidence type="ECO:0000313" key="4">
    <source>
        <dbReference type="EMBL" id="PCC41221.1"/>
    </source>
</evidence>
<dbReference type="Proteomes" id="UP000218620">
    <property type="component" value="Unassembled WGS sequence"/>
</dbReference>
<evidence type="ECO:0000259" key="1">
    <source>
        <dbReference type="Pfam" id="PF00550"/>
    </source>
</evidence>